<evidence type="ECO:0000313" key="1">
    <source>
        <dbReference type="EMBL" id="KAK6754072.1"/>
    </source>
</evidence>
<protein>
    <recommendedName>
        <fullName evidence="3">Endonuclease/exonuclease/phosphatase domain-containing protein</fullName>
    </recommendedName>
</protein>
<sequence length="101" mass="11238">MTICTYSARTLASDAAIEDLMMLARKFQYDVIGVTEMRRRHPLKATESTGEELFLGTCDRRGVTGGGVFVNTNIAMNIDSSEQRMRRCGPTAALRILVEYS</sequence>
<name>A0ABR1DUJ1_NECAM</name>
<gene>
    <name evidence="1" type="primary">Necator_chrV.g18004</name>
    <name evidence="1" type="ORF">RB195_013214</name>
</gene>
<dbReference type="EMBL" id="JAVFWL010000005">
    <property type="protein sequence ID" value="KAK6754072.1"/>
    <property type="molecule type" value="Genomic_DNA"/>
</dbReference>
<reference evidence="1 2" key="1">
    <citation type="submission" date="2023-08" db="EMBL/GenBank/DDBJ databases">
        <title>A Necator americanus chromosomal reference genome.</title>
        <authorList>
            <person name="Ilik V."/>
            <person name="Petrzelkova K.J."/>
            <person name="Pardy F."/>
            <person name="Fuh T."/>
            <person name="Niatou-Singa F.S."/>
            <person name="Gouil Q."/>
            <person name="Baker L."/>
            <person name="Ritchie M.E."/>
            <person name="Jex A.R."/>
            <person name="Gazzola D."/>
            <person name="Li H."/>
            <person name="Toshio Fujiwara R."/>
            <person name="Zhan B."/>
            <person name="Aroian R.V."/>
            <person name="Pafco B."/>
            <person name="Schwarz E.M."/>
        </authorList>
    </citation>
    <scope>NUCLEOTIDE SEQUENCE [LARGE SCALE GENOMIC DNA]</scope>
    <source>
        <strain evidence="1 2">Aroian</strain>
        <tissue evidence="1">Whole animal</tissue>
    </source>
</reference>
<organism evidence="1 2">
    <name type="scientific">Necator americanus</name>
    <name type="common">Human hookworm</name>
    <dbReference type="NCBI Taxonomy" id="51031"/>
    <lineage>
        <taxon>Eukaryota</taxon>
        <taxon>Metazoa</taxon>
        <taxon>Ecdysozoa</taxon>
        <taxon>Nematoda</taxon>
        <taxon>Chromadorea</taxon>
        <taxon>Rhabditida</taxon>
        <taxon>Rhabditina</taxon>
        <taxon>Rhabditomorpha</taxon>
        <taxon>Strongyloidea</taxon>
        <taxon>Ancylostomatidae</taxon>
        <taxon>Bunostominae</taxon>
        <taxon>Necator</taxon>
    </lineage>
</organism>
<proteinExistence type="predicted"/>
<evidence type="ECO:0008006" key="3">
    <source>
        <dbReference type="Google" id="ProtNLM"/>
    </source>
</evidence>
<accession>A0ABR1DUJ1</accession>
<dbReference type="Proteomes" id="UP001303046">
    <property type="component" value="Unassembled WGS sequence"/>
</dbReference>
<comment type="caution">
    <text evidence="1">The sequence shown here is derived from an EMBL/GenBank/DDBJ whole genome shotgun (WGS) entry which is preliminary data.</text>
</comment>
<evidence type="ECO:0000313" key="2">
    <source>
        <dbReference type="Proteomes" id="UP001303046"/>
    </source>
</evidence>
<keyword evidence="2" id="KW-1185">Reference proteome</keyword>